<keyword evidence="8 15" id="KW-0012">Acyltransferase</keyword>
<evidence type="ECO:0000313" key="15">
    <source>
        <dbReference type="EMBL" id="VVO05638.1"/>
    </source>
</evidence>
<dbReference type="PANTHER" id="PTHR13693">
    <property type="entry name" value="CLASS II AMINOTRANSFERASE/8-AMINO-7-OXONONANOATE SYNTHASE"/>
    <property type="match status" value="1"/>
</dbReference>
<dbReference type="PROSITE" id="PS00599">
    <property type="entry name" value="AA_TRANSFER_CLASS_2"/>
    <property type="match status" value="1"/>
</dbReference>
<dbReference type="InterPro" id="IPR015424">
    <property type="entry name" value="PyrdxlP-dep_Trfase"/>
</dbReference>
<evidence type="ECO:0000256" key="7">
    <source>
        <dbReference type="ARBA" id="ARBA00023133"/>
    </source>
</evidence>
<dbReference type="CDD" id="cd06454">
    <property type="entry name" value="KBL_like"/>
    <property type="match status" value="1"/>
</dbReference>
<comment type="cofactor">
    <cofactor evidence="1 13">
        <name>pyridoxal 5'-phosphate</name>
        <dbReference type="ChEBI" id="CHEBI:597326"/>
    </cofactor>
</comment>
<evidence type="ECO:0000256" key="4">
    <source>
        <dbReference type="ARBA" id="ARBA00013257"/>
    </source>
</evidence>
<evidence type="ECO:0000256" key="8">
    <source>
        <dbReference type="ARBA" id="ARBA00023315"/>
    </source>
</evidence>
<dbReference type="InterPro" id="IPR001917">
    <property type="entry name" value="Aminotrans_II_pyridoxalP_BS"/>
</dbReference>
<evidence type="ECO:0000256" key="3">
    <source>
        <dbReference type="ARBA" id="ARBA00008392"/>
    </source>
</evidence>
<evidence type="ECO:0000256" key="6">
    <source>
        <dbReference type="ARBA" id="ARBA00022898"/>
    </source>
</evidence>
<keyword evidence="5 15" id="KW-0808">Transferase</keyword>
<organism evidence="15 16">
    <name type="scientific">Pseudomonas fluorescens</name>
    <dbReference type="NCBI Taxonomy" id="294"/>
    <lineage>
        <taxon>Bacteria</taxon>
        <taxon>Pseudomonadati</taxon>
        <taxon>Pseudomonadota</taxon>
        <taxon>Gammaproteobacteria</taxon>
        <taxon>Pseudomonadales</taxon>
        <taxon>Pseudomonadaceae</taxon>
        <taxon>Pseudomonas</taxon>
    </lineage>
</organism>
<protein>
    <recommendedName>
        <fullName evidence="4">5-aminolevulinate synthase</fullName>
        <ecNumber evidence="4">2.3.1.37</ecNumber>
    </recommendedName>
    <alternativeName>
        <fullName evidence="9">5-aminolevulinic acid synthase</fullName>
    </alternativeName>
    <alternativeName>
        <fullName evidence="10">Delta-ALA synthase</fullName>
    </alternativeName>
    <alternativeName>
        <fullName evidence="11">Delta-aminolevulinate synthase</fullName>
    </alternativeName>
</protein>
<dbReference type="AlphaFoldDB" id="A0A5E7CUG9"/>
<evidence type="ECO:0000256" key="5">
    <source>
        <dbReference type="ARBA" id="ARBA00022679"/>
    </source>
</evidence>
<dbReference type="FunFam" id="3.40.640.10:FF:000006">
    <property type="entry name" value="5-aminolevulinate synthase, mitochondrial"/>
    <property type="match status" value="1"/>
</dbReference>
<reference evidence="15 16" key="1">
    <citation type="submission" date="2019-09" db="EMBL/GenBank/DDBJ databases">
        <authorList>
            <person name="Chandra G."/>
            <person name="Truman W A."/>
        </authorList>
    </citation>
    <scope>NUCLEOTIDE SEQUENCE [LARGE SCALE GENOMIC DNA]</scope>
    <source>
        <strain evidence="15">PS718</strain>
    </source>
</reference>
<dbReference type="Pfam" id="PF00155">
    <property type="entry name" value="Aminotran_1_2"/>
    <property type="match status" value="1"/>
</dbReference>
<dbReference type="SUPFAM" id="SSF53383">
    <property type="entry name" value="PLP-dependent transferases"/>
    <property type="match status" value="1"/>
</dbReference>
<dbReference type="InterPro" id="IPR015422">
    <property type="entry name" value="PyrdxlP-dep_Trfase_small"/>
</dbReference>
<evidence type="ECO:0000259" key="14">
    <source>
        <dbReference type="Pfam" id="PF00155"/>
    </source>
</evidence>
<dbReference type="EMBL" id="CABVHX010000011">
    <property type="protein sequence ID" value="VVO05638.1"/>
    <property type="molecule type" value="Genomic_DNA"/>
</dbReference>
<dbReference type="Proteomes" id="UP000325375">
    <property type="component" value="Unassembled WGS sequence"/>
</dbReference>
<evidence type="ECO:0000256" key="2">
    <source>
        <dbReference type="ARBA" id="ARBA00005029"/>
    </source>
</evidence>
<evidence type="ECO:0000313" key="16">
    <source>
        <dbReference type="Proteomes" id="UP000325375"/>
    </source>
</evidence>
<dbReference type="Gene3D" id="3.90.1150.10">
    <property type="entry name" value="Aspartate Aminotransferase, domain 1"/>
    <property type="match status" value="1"/>
</dbReference>
<accession>A0A5E7CUG9</accession>
<evidence type="ECO:0000256" key="13">
    <source>
        <dbReference type="RuleBase" id="RU003693"/>
    </source>
</evidence>
<sequence length="410" mass="44491">MYQALLQDKLEALHASGQYRQFTTLNRICGRYPLARLTENKDSEVVVWCSNDYLGMSQHHGVRAAMHHAVDSYGAGAGGSRNIGGTHNLFGHLESSIAEWHGKEAALVFPTGFGSNDATLQCLLRQLPDCVVFSDELNHASIVNGIRAVTADRHVFRHNDVAHLEELLSRYPLDRPKIVVFESIYSMDGDRAPIAEIAQIAKKHNALTYLDEVHAVGMYGPRGAGLAAELGVEDQLDIIQGTMAKAIGIIGGYVASSRTIIDAIRSLCTGFIFTTALPPAVVAGCIASIEHLKASNTERDALHAKTLYLRDQLQLHGIPVMPCSTTHVLPVLIGQGALCKAAAERLLYSHSVYLQPINSPSVPIGTERFRVNVTPNHSEAQIEHLAAALQETFLHFGIPLASGFELRGVA</sequence>
<evidence type="ECO:0000256" key="12">
    <source>
        <dbReference type="ARBA" id="ARBA00047654"/>
    </source>
</evidence>
<dbReference type="RefSeq" id="WP_150603538.1">
    <property type="nucleotide sequence ID" value="NZ_CABVHX010000011.1"/>
</dbReference>
<dbReference type="NCBIfam" id="TIGR01821">
    <property type="entry name" value="5aminolev_synth"/>
    <property type="match status" value="1"/>
</dbReference>
<evidence type="ECO:0000256" key="10">
    <source>
        <dbReference type="ARBA" id="ARBA00031945"/>
    </source>
</evidence>
<comment type="catalytic activity">
    <reaction evidence="12">
        <text>succinyl-CoA + glycine + H(+) = 5-aminolevulinate + CO2 + CoA</text>
        <dbReference type="Rhea" id="RHEA:12921"/>
        <dbReference type="ChEBI" id="CHEBI:15378"/>
        <dbReference type="ChEBI" id="CHEBI:16526"/>
        <dbReference type="ChEBI" id="CHEBI:57287"/>
        <dbReference type="ChEBI" id="CHEBI:57292"/>
        <dbReference type="ChEBI" id="CHEBI:57305"/>
        <dbReference type="ChEBI" id="CHEBI:356416"/>
        <dbReference type="EC" id="2.3.1.37"/>
    </reaction>
</comment>
<evidence type="ECO:0000256" key="1">
    <source>
        <dbReference type="ARBA" id="ARBA00001933"/>
    </source>
</evidence>
<comment type="similarity">
    <text evidence="3 13">Belongs to the class-II pyridoxal-phosphate-dependent aminotransferase family.</text>
</comment>
<dbReference type="UniPathway" id="UPA00251">
    <property type="reaction ID" value="UER00375"/>
</dbReference>
<evidence type="ECO:0000256" key="9">
    <source>
        <dbReference type="ARBA" id="ARBA00031691"/>
    </source>
</evidence>
<proteinExistence type="inferred from homology"/>
<dbReference type="GO" id="GO:0006782">
    <property type="term" value="P:protoporphyrinogen IX biosynthetic process"/>
    <property type="evidence" value="ECO:0007669"/>
    <property type="project" value="UniProtKB-UniPathway"/>
</dbReference>
<dbReference type="GO" id="GO:0003870">
    <property type="term" value="F:5-aminolevulinate synthase activity"/>
    <property type="evidence" value="ECO:0007669"/>
    <property type="project" value="UniProtKB-EC"/>
</dbReference>
<dbReference type="PANTHER" id="PTHR13693:SF102">
    <property type="entry name" value="2-AMINO-3-KETOBUTYRATE COENZYME A LIGASE, MITOCHONDRIAL"/>
    <property type="match status" value="1"/>
</dbReference>
<name>A0A5E7CUG9_PSEFL</name>
<feature type="domain" description="Aminotransferase class I/classII large" evidence="14">
    <location>
        <begin position="44"/>
        <end position="389"/>
    </location>
</feature>
<keyword evidence="7" id="KW-0350">Heme biosynthesis</keyword>
<comment type="pathway">
    <text evidence="2">Porphyrin-containing compound metabolism; protoporphyrin-IX biosynthesis; 5-aminolevulinate from glycine: step 1/1.</text>
</comment>
<evidence type="ECO:0000256" key="11">
    <source>
        <dbReference type="ARBA" id="ARBA00032773"/>
    </source>
</evidence>
<keyword evidence="6 13" id="KW-0663">Pyridoxal phosphate</keyword>
<dbReference type="Gene3D" id="3.40.640.10">
    <property type="entry name" value="Type I PLP-dependent aspartate aminotransferase-like (Major domain)"/>
    <property type="match status" value="1"/>
</dbReference>
<dbReference type="InterPro" id="IPR004839">
    <property type="entry name" value="Aminotransferase_I/II_large"/>
</dbReference>
<gene>
    <name evidence="15" type="primary">hemA_1</name>
    <name evidence="15" type="ORF">PS718_03025</name>
</gene>
<dbReference type="EC" id="2.3.1.37" evidence="4"/>
<dbReference type="InterPro" id="IPR010961">
    <property type="entry name" value="4pyrrol_synth_NH2levulA_synth"/>
</dbReference>
<dbReference type="InterPro" id="IPR050087">
    <property type="entry name" value="AON_synthase_class-II"/>
</dbReference>
<dbReference type="GO" id="GO:0030170">
    <property type="term" value="F:pyridoxal phosphate binding"/>
    <property type="evidence" value="ECO:0007669"/>
    <property type="project" value="InterPro"/>
</dbReference>
<dbReference type="InterPro" id="IPR015421">
    <property type="entry name" value="PyrdxlP-dep_Trfase_major"/>
</dbReference>